<sequence>MDTSVYVIADVASSPENAEKLGDVMQKFALVCRTEPGCLTYDVFRSVEQPERFVSIETYADAAAFTAHRQSEHFREIGAAELLPLVASRTVRTFTGSESVAPI</sequence>
<dbReference type="InterPro" id="IPR007138">
    <property type="entry name" value="ABM_dom"/>
</dbReference>
<dbReference type="Proteomes" id="UP000565711">
    <property type="component" value="Unassembled WGS sequence"/>
</dbReference>
<gene>
    <name evidence="2" type="ORF">HGA08_18685</name>
</gene>
<dbReference type="PANTHER" id="PTHR33336">
    <property type="entry name" value="QUINOL MONOOXYGENASE YGIN-RELATED"/>
    <property type="match status" value="1"/>
</dbReference>
<dbReference type="PANTHER" id="PTHR33336:SF15">
    <property type="entry name" value="ABM DOMAIN-CONTAINING PROTEIN"/>
    <property type="match status" value="1"/>
</dbReference>
<dbReference type="InterPro" id="IPR050744">
    <property type="entry name" value="AI-2_Isomerase_LsrG"/>
</dbReference>
<dbReference type="PROSITE" id="PS51725">
    <property type="entry name" value="ABM"/>
    <property type="match status" value="1"/>
</dbReference>
<evidence type="ECO:0000313" key="2">
    <source>
        <dbReference type="EMBL" id="NKY52245.1"/>
    </source>
</evidence>
<reference evidence="2 3" key="1">
    <citation type="submission" date="2020-04" db="EMBL/GenBank/DDBJ databases">
        <title>MicrobeNet Type strains.</title>
        <authorList>
            <person name="Nicholson A.C."/>
        </authorList>
    </citation>
    <scope>NUCLEOTIDE SEQUENCE [LARGE SCALE GENOMIC DNA]</scope>
    <source>
        <strain evidence="2 3">JCM 12354</strain>
    </source>
</reference>
<name>A0A846Y235_9NOCA</name>
<dbReference type="AlphaFoldDB" id="A0A846Y235"/>
<dbReference type="EMBL" id="JAAXOP010000010">
    <property type="protein sequence ID" value="NKY52245.1"/>
    <property type="molecule type" value="Genomic_DNA"/>
</dbReference>
<proteinExistence type="predicted"/>
<comment type="caution">
    <text evidence="2">The sequence shown here is derived from an EMBL/GenBank/DDBJ whole genome shotgun (WGS) entry which is preliminary data.</text>
</comment>
<dbReference type="InterPro" id="IPR011008">
    <property type="entry name" value="Dimeric_a/b-barrel"/>
</dbReference>
<evidence type="ECO:0000313" key="3">
    <source>
        <dbReference type="Proteomes" id="UP000565711"/>
    </source>
</evidence>
<accession>A0A846Y235</accession>
<keyword evidence="2" id="KW-0560">Oxidoreductase</keyword>
<dbReference type="Pfam" id="PF03992">
    <property type="entry name" value="ABM"/>
    <property type="match status" value="1"/>
</dbReference>
<keyword evidence="3" id="KW-1185">Reference proteome</keyword>
<dbReference type="RefSeq" id="WP_067876199.1">
    <property type="nucleotide sequence ID" value="NZ_JAAXOP010000010.1"/>
</dbReference>
<dbReference type="Gene3D" id="3.30.70.100">
    <property type="match status" value="1"/>
</dbReference>
<evidence type="ECO:0000259" key="1">
    <source>
        <dbReference type="PROSITE" id="PS51725"/>
    </source>
</evidence>
<feature type="domain" description="ABM" evidence="1">
    <location>
        <begin position="5"/>
        <end position="94"/>
    </location>
</feature>
<dbReference type="SUPFAM" id="SSF54909">
    <property type="entry name" value="Dimeric alpha+beta barrel"/>
    <property type="match status" value="1"/>
</dbReference>
<keyword evidence="2" id="KW-0503">Monooxygenase</keyword>
<dbReference type="GO" id="GO:0004497">
    <property type="term" value="F:monooxygenase activity"/>
    <property type="evidence" value="ECO:0007669"/>
    <property type="project" value="UniProtKB-KW"/>
</dbReference>
<organism evidence="2 3">
    <name type="scientific">Nocardia vermiculata</name>
    <dbReference type="NCBI Taxonomy" id="257274"/>
    <lineage>
        <taxon>Bacteria</taxon>
        <taxon>Bacillati</taxon>
        <taxon>Actinomycetota</taxon>
        <taxon>Actinomycetes</taxon>
        <taxon>Mycobacteriales</taxon>
        <taxon>Nocardiaceae</taxon>
        <taxon>Nocardia</taxon>
    </lineage>
</organism>
<protein>
    <submittedName>
        <fullName evidence="2">Antibiotic biosynthesis monooxygenase</fullName>
    </submittedName>
</protein>